<dbReference type="AlphaFoldDB" id="A0A833TEW7"/>
<evidence type="ECO:0000313" key="1">
    <source>
        <dbReference type="EMBL" id="KAF4041549.1"/>
    </source>
</evidence>
<evidence type="ECO:0000313" key="2">
    <source>
        <dbReference type="Proteomes" id="UP000602510"/>
    </source>
</evidence>
<name>A0A833TEW7_PHYIN</name>
<gene>
    <name evidence="1" type="ORF">GN244_ATG06222</name>
</gene>
<dbReference type="Proteomes" id="UP000602510">
    <property type="component" value="Unassembled WGS sequence"/>
</dbReference>
<dbReference type="EMBL" id="WSZM01000120">
    <property type="protein sequence ID" value="KAF4041549.1"/>
    <property type="molecule type" value="Genomic_DNA"/>
</dbReference>
<protein>
    <submittedName>
        <fullName evidence="1">Uncharacterized protein</fullName>
    </submittedName>
</protein>
<reference evidence="1" key="1">
    <citation type="submission" date="2020-04" db="EMBL/GenBank/DDBJ databases">
        <title>Hybrid Assembly of Korean Phytophthora infestans isolates.</title>
        <authorList>
            <person name="Prokchorchik M."/>
            <person name="Lee Y."/>
            <person name="Seo J."/>
            <person name="Cho J.-H."/>
            <person name="Park Y.-E."/>
            <person name="Jang D.-C."/>
            <person name="Im J.-S."/>
            <person name="Choi J.-G."/>
            <person name="Park H.-J."/>
            <person name="Lee G.-B."/>
            <person name="Lee Y.-G."/>
            <person name="Hong S.-Y."/>
            <person name="Cho K."/>
            <person name="Sohn K.H."/>
        </authorList>
    </citation>
    <scope>NUCLEOTIDE SEQUENCE</scope>
    <source>
        <strain evidence="1">KR_1_A1</strain>
    </source>
</reference>
<accession>A0A833TEW7</accession>
<organism evidence="1 2">
    <name type="scientific">Phytophthora infestans</name>
    <name type="common">Potato late blight agent</name>
    <name type="synonym">Botrytis infestans</name>
    <dbReference type="NCBI Taxonomy" id="4787"/>
    <lineage>
        <taxon>Eukaryota</taxon>
        <taxon>Sar</taxon>
        <taxon>Stramenopiles</taxon>
        <taxon>Oomycota</taxon>
        <taxon>Peronosporomycetes</taxon>
        <taxon>Peronosporales</taxon>
        <taxon>Peronosporaceae</taxon>
        <taxon>Phytophthora</taxon>
    </lineage>
</organism>
<keyword evidence="2" id="KW-1185">Reference proteome</keyword>
<comment type="caution">
    <text evidence="1">The sequence shown here is derived from an EMBL/GenBank/DDBJ whole genome shotgun (WGS) entry which is preliminary data.</text>
</comment>
<sequence>MQLTSISPPKAIDFSPDRYKCFEMVSKKAAITAVDSILAKIGVSVGVLVHTNKLNNTQQLFLQLDHFRLNQWIWDSKVSVVKHVFMSDFGVGTSNKSM</sequence>
<proteinExistence type="predicted"/>